<gene>
    <name evidence="1" type="ORF">OV079_49905</name>
</gene>
<name>A0A9X3J451_9BACT</name>
<dbReference type="EMBL" id="JAPNKE010000002">
    <property type="protein sequence ID" value="MCY1013514.1"/>
    <property type="molecule type" value="Genomic_DNA"/>
</dbReference>
<organism evidence="1 2">
    <name type="scientific">Nannocystis pusilla</name>
    <dbReference type="NCBI Taxonomy" id="889268"/>
    <lineage>
        <taxon>Bacteria</taxon>
        <taxon>Pseudomonadati</taxon>
        <taxon>Myxococcota</taxon>
        <taxon>Polyangia</taxon>
        <taxon>Nannocystales</taxon>
        <taxon>Nannocystaceae</taxon>
        <taxon>Nannocystis</taxon>
    </lineage>
</organism>
<protein>
    <submittedName>
        <fullName evidence="1">Uncharacterized protein</fullName>
    </submittedName>
</protein>
<reference evidence="1" key="1">
    <citation type="submission" date="2022-11" db="EMBL/GenBank/DDBJ databases">
        <title>Minimal conservation of predation-associated metabolite biosynthetic gene clusters underscores biosynthetic potential of Myxococcota including descriptions for ten novel species: Archangium lansinium sp. nov., Myxococcus landrumus sp. nov., Nannocystis bai.</title>
        <authorList>
            <person name="Ahearne A."/>
            <person name="Stevens C."/>
            <person name="Phillips K."/>
        </authorList>
    </citation>
    <scope>NUCLEOTIDE SEQUENCE</scope>
    <source>
        <strain evidence="1">Na p29</strain>
    </source>
</reference>
<comment type="caution">
    <text evidence="1">The sequence shown here is derived from an EMBL/GenBank/DDBJ whole genome shotgun (WGS) entry which is preliminary data.</text>
</comment>
<proteinExistence type="predicted"/>
<keyword evidence="2" id="KW-1185">Reference proteome</keyword>
<dbReference type="RefSeq" id="WP_267777522.1">
    <property type="nucleotide sequence ID" value="NZ_JAPNKE010000002.1"/>
</dbReference>
<evidence type="ECO:0000313" key="1">
    <source>
        <dbReference type="EMBL" id="MCY1013514.1"/>
    </source>
</evidence>
<dbReference type="AlphaFoldDB" id="A0A9X3J451"/>
<dbReference type="Proteomes" id="UP001150924">
    <property type="component" value="Unassembled WGS sequence"/>
</dbReference>
<sequence>MATVGVILAPALLAAGAAMLAVGLKRRAADRLAVAPTFGPRSAGITWVLRF</sequence>
<evidence type="ECO:0000313" key="2">
    <source>
        <dbReference type="Proteomes" id="UP001150924"/>
    </source>
</evidence>
<accession>A0A9X3J451</accession>